<dbReference type="EMBL" id="LLXH01004026">
    <property type="protein sequence ID" value="PKC53621.1"/>
    <property type="molecule type" value="Genomic_DNA"/>
</dbReference>
<dbReference type="VEuPathDB" id="FungiDB:FUN_016550"/>
<protein>
    <submittedName>
        <fullName evidence="1">Uncharacterized protein</fullName>
    </submittedName>
</protein>
<evidence type="ECO:0000313" key="2">
    <source>
        <dbReference type="Proteomes" id="UP000232688"/>
    </source>
</evidence>
<dbReference type="VEuPathDB" id="FungiDB:RhiirFUN_019637"/>
<gene>
    <name evidence="1" type="ORF">RhiirA1_510024</name>
</gene>
<accession>A0A2N0QRD0</accession>
<reference evidence="1 2" key="1">
    <citation type="submission" date="2017-10" db="EMBL/GenBank/DDBJ databases">
        <title>Extensive intraspecific genome diversity in a model arbuscular mycorrhizal fungus.</title>
        <authorList>
            <person name="Chen E.C.H."/>
            <person name="Morin E."/>
            <person name="Baudet D."/>
            <person name="Noel J."/>
            <person name="Ndikumana S."/>
            <person name="Charron P."/>
            <person name="St-Onge C."/>
            <person name="Giorgi J."/>
            <person name="Grigoriev I.V."/>
            <person name="Roux C."/>
            <person name="Martin F.M."/>
            <person name="Corradi N."/>
        </authorList>
    </citation>
    <scope>NUCLEOTIDE SEQUENCE [LARGE SCALE GENOMIC DNA]</scope>
    <source>
        <strain evidence="1 2">A1</strain>
    </source>
</reference>
<proteinExistence type="predicted"/>
<comment type="caution">
    <text evidence="1">The sequence shown here is derived from an EMBL/GenBank/DDBJ whole genome shotgun (WGS) entry which is preliminary data.</text>
</comment>
<sequence length="607" mass="70394">MDKHWRTNCTGNEYCDMSFEDYMKLKNNPPPCYFTKKAICRYEMWLENVSNRIRRIRQKHKVQSNVNTTPSKPYYIYNQQKHIYMNNTFLTPFPKKPVQYQSYYSQRESWMDKPRSLTPPPLPPKPVALMGSLEKYPMQRSASAPEISAYRFERSRVLIDAEEYFNSIYEFLTTTKERQINATSVIYLGMKENRWVSQTELKSIVEQAVGSASNVFMEGSSRQLRIFRILPQFDIAFEGVCTLYDMGAIKTDKEIPFGSDQIEDNINDLKEKLRKDTSPLYQQLYSKVNAISIQSLSWKDPLASRVISDQSEVVKQLPSNLKKAFKKPARQMTPASMMIVKEICENFVTSFVDRNIQNTIPDKLIHDGSWKESEEKIADVIKEVLILLEDIWINPAFNSELAKSLNEGTYQSTVILLSIRAILKNLPFRLSSFISTSERQSIASADRKGEGQVGRRPDIMYVIKYLDVFFELMYVECSRLYCSQQKKIDDEIKLWKESNDGMFWVRKVLKPEKDQFGIVGVQVAGNMLHLNVLIRDKANVHRYFHLQSAEIPVRLSDVGVVTKFVDTLLILRNILITNLSLLYHASISISERQKEDSTTVSTPMRDD</sequence>
<evidence type="ECO:0000313" key="1">
    <source>
        <dbReference type="EMBL" id="PKC53621.1"/>
    </source>
</evidence>
<organism evidence="1 2">
    <name type="scientific">Rhizophagus irregularis</name>
    <dbReference type="NCBI Taxonomy" id="588596"/>
    <lineage>
        <taxon>Eukaryota</taxon>
        <taxon>Fungi</taxon>
        <taxon>Fungi incertae sedis</taxon>
        <taxon>Mucoromycota</taxon>
        <taxon>Glomeromycotina</taxon>
        <taxon>Glomeromycetes</taxon>
        <taxon>Glomerales</taxon>
        <taxon>Glomeraceae</taxon>
        <taxon>Rhizophagus</taxon>
    </lineage>
</organism>
<dbReference type="Proteomes" id="UP000232688">
    <property type="component" value="Unassembled WGS sequence"/>
</dbReference>
<reference evidence="1 2" key="2">
    <citation type="submission" date="2017-10" db="EMBL/GenBank/DDBJ databases">
        <title>Genome analyses suggest a sexual origin of heterokaryosis in a supposedly ancient asexual fungus.</title>
        <authorList>
            <person name="Corradi N."/>
            <person name="Sedzielewska K."/>
            <person name="Noel J."/>
            <person name="Charron P."/>
            <person name="Farinelli L."/>
            <person name="Marton T."/>
            <person name="Kruger M."/>
            <person name="Pelin A."/>
            <person name="Brachmann A."/>
            <person name="Corradi N."/>
        </authorList>
    </citation>
    <scope>NUCLEOTIDE SEQUENCE [LARGE SCALE GENOMIC DNA]</scope>
    <source>
        <strain evidence="1 2">A1</strain>
    </source>
</reference>
<dbReference type="VEuPathDB" id="FungiDB:RhiirA1_510024"/>
<dbReference type="AlphaFoldDB" id="A0A2N0QRD0"/>
<dbReference type="VEuPathDB" id="FungiDB:RhiirFUN_010787"/>
<name>A0A2N0QRD0_9GLOM</name>